<sequence length="1114" mass="126442">MLSLLPTEAASSNTHHHHLHHTQSSLEIREDDYSIHSDYDPLSTGRESFVNNINNIEEEIGESLDTISSNSGSEELFFGMEPTSTQNNQHHHDPSSHGSFPADVEEEIEVLPGEEDDDDSDKDLNSSEERGRRSNMRIKTHDMNYSVDDYFKSLNGKLPSPTSLPNLNDTIEESLASDDSNENTPKKATSSIIYKKRFPVPISEPVFSPRKDRLLKHCSTFYFHPETAQCSHDSQLVSPKEYSSFLSRHSDFNSSPSSYNINSPQQQQSAALITHSSVYTTWSDGSNSIGSFKTNSATTAMNNTTVKDSTIEPSEENPNRTISHLPSVSLSNVKNLTERQKNLLYSIKVAKVVKESNHHSTTNNNCNKDLNHQHHHSQQSTVNSNSEKSPVTVSKKLGLSEFTVANNNNSNNKNPSSNYRIKEEILAQLSSPLKRKLKKEDIFDSTVQPLTSFRSDEGREVSAVEEWIAFQKQRITEDDNIEDTTGEGIFEFTQVKDSSLRTSTIIGEDEQENNNMTSNSLSPPFHLIKRSSNKTMQLISSDIPIVHNASSTALFANIPPILKPLQLSQASSAQLEKKQHQVVRNSIQQFRSNKHALHTVPKPTVSKSQIVPPSAKTSARPMVAQPSPNLVIPNQHVEDVKPVRRKNVPVINVPQIKITEKMQTYASLHQLKSPSNHKQQDYELAADSVFVVVSGDVLNEIREKNEKVERKRPYEIIYFDKSLSRVKQVVPCGSFTIFVAEGKETERVFVIYKENPLLHPTKKVENVYNKYFTFCNSNFHPQLREVDYKTLIRTEFEKNNVNLDPYVLQDPKSLELTEVYGTQDAFMLKMRNNFCIFIHFAETAEKVKISFFEEYAGGTIDWIETNPCSNTLLLYGHARGRTNYLLDIMVLDPEPRRRKLQLPPEISQNNIRIIRVGLHRIIIVTNDNQLYIHRSEKKGSETSENFELFDKVWEAPIRQVRCGGYHNVVLLQNGNIYAWGFNNHYQCGIYENVKNKIPMVPITLLNQPKTMDGEITDIQASYLTTSVITTNGVWTIGDMTAKLNTYVKSTDGLKYSIIPFAKFNFLLNAMWSSGDHLVLFNHSENHEGIQGYFSKNLSKMLHIESSQDEKSKRQ</sequence>
<dbReference type="RefSeq" id="XP_002681303.1">
    <property type="nucleotide sequence ID" value="XM_002681257.1"/>
</dbReference>
<reference evidence="3 4" key="1">
    <citation type="journal article" date="2010" name="Cell">
        <title>The genome of Naegleria gruberi illuminates early eukaryotic versatility.</title>
        <authorList>
            <person name="Fritz-Laylin L.K."/>
            <person name="Prochnik S.E."/>
            <person name="Ginger M.L."/>
            <person name="Dacks J.B."/>
            <person name="Carpenter M.L."/>
            <person name="Field M.C."/>
            <person name="Kuo A."/>
            <person name="Paredez A."/>
            <person name="Chapman J."/>
            <person name="Pham J."/>
            <person name="Shu S."/>
            <person name="Neupane R."/>
            <person name="Cipriano M."/>
            <person name="Mancuso J."/>
            <person name="Tu H."/>
            <person name="Salamov A."/>
            <person name="Lindquist E."/>
            <person name="Shapiro H."/>
            <person name="Lucas S."/>
            <person name="Grigoriev I.V."/>
            <person name="Cande W.Z."/>
            <person name="Fulton C."/>
            <person name="Rokhsar D.S."/>
            <person name="Dawson S.C."/>
        </authorList>
    </citation>
    <scope>NUCLEOTIDE SEQUENCE [LARGE SCALE GENOMIC DNA]</scope>
    <source>
        <strain evidence="3 4">NEG-M</strain>
    </source>
</reference>
<dbReference type="OrthoDB" id="5370059at2759"/>
<dbReference type="EMBL" id="GG738850">
    <property type="protein sequence ID" value="EFC48559.1"/>
    <property type="molecule type" value="Genomic_DNA"/>
</dbReference>
<feature type="compositionally biased region" description="Acidic residues" evidence="2">
    <location>
        <begin position="103"/>
        <end position="121"/>
    </location>
</feature>
<dbReference type="AlphaFoldDB" id="D2V328"/>
<feature type="region of interest" description="Disordered" evidence="2">
    <location>
        <begin position="1"/>
        <end position="26"/>
    </location>
</feature>
<dbReference type="InterPro" id="IPR009091">
    <property type="entry name" value="RCC1/BLIP-II"/>
</dbReference>
<dbReference type="InParanoid" id="D2V328"/>
<evidence type="ECO:0000256" key="1">
    <source>
        <dbReference type="PROSITE-ProRule" id="PRU00235"/>
    </source>
</evidence>
<dbReference type="Pfam" id="PF13540">
    <property type="entry name" value="RCC1_2"/>
    <property type="match status" value="1"/>
</dbReference>
<evidence type="ECO:0000313" key="3">
    <source>
        <dbReference type="EMBL" id="EFC48559.1"/>
    </source>
</evidence>
<evidence type="ECO:0000313" key="4">
    <source>
        <dbReference type="Proteomes" id="UP000006671"/>
    </source>
</evidence>
<organism evidence="4">
    <name type="scientific">Naegleria gruberi</name>
    <name type="common">Amoeba</name>
    <dbReference type="NCBI Taxonomy" id="5762"/>
    <lineage>
        <taxon>Eukaryota</taxon>
        <taxon>Discoba</taxon>
        <taxon>Heterolobosea</taxon>
        <taxon>Tetramitia</taxon>
        <taxon>Eutetramitia</taxon>
        <taxon>Vahlkampfiidae</taxon>
        <taxon>Naegleria</taxon>
    </lineage>
</organism>
<evidence type="ECO:0000256" key="2">
    <source>
        <dbReference type="SAM" id="MobiDB-lite"/>
    </source>
</evidence>
<feature type="repeat" description="RCC1" evidence="1">
    <location>
        <begin position="974"/>
        <end position="1031"/>
    </location>
</feature>
<gene>
    <name evidence="3" type="ORF">NAEGRDRAFT_63207</name>
</gene>
<dbReference type="InterPro" id="IPR000408">
    <property type="entry name" value="Reg_chr_condens"/>
</dbReference>
<dbReference type="KEGG" id="ngr:NAEGRDRAFT_63207"/>
<keyword evidence="4" id="KW-1185">Reference proteome</keyword>
<proteinExistence type="predicted"/>
<name>D2V328_NAEGR</name>
<dbReference type="SUPFAM" id="SSF50985">
    <property type="entry name" value="RCC1/BLIP-II"/>
    <property type="match status" value="1"/>
</dbReference>
<protein>
    <submittedName>
        <fullName evidence="3">Predicted protein</fullName>
    </submittedName>
</protein>
<dbReference type="Proteomes" id="UP000006671">
    <property type="component" value="Unassembled WGS sequence"/>
</dbReference>
<feature type="compositionally biased region" description="Polar residues" evidence="2">
    <location>
        <begin position="378"/>
        <end position="392"/>
    </location>
</feature>
<feature type="region of interest" description="Disordered" evidence="2">
    <location>
        <begin position="64"/>
        <end position="140"/>
    </location>
</feature>
<feature type="region of interest" description="Disordered" evidence="2">
    <location>
        <begin position="300"/>
        <end position="326"/>
    </location>
</feature>
<accession>D2V328</accession>
<feature type="region of interest" description="Disordered" evidence="2">
    <location>
        <begin position="355"/>
        <end position="393"/>
    </location>
</feature>
<dbReference type="PROSITE" id="PS50012">
    <property type="entry name" value="RCC1_3"/>
    <property type="match status" value="1"/>
</dbReference>
<dbReference type="VEuPathDB" id="AmoebaDB:NAEGRDRAFT_63207"/>
<feature type="compositionally biased region" description="Basic and acidic residues" evidence="2">
    <location>
        <begin position="122"/>
        <end position="132"/>
    </location>
</feature>
<dbReference type="GeneID" id="8852424"/>
<dbReference type="Gene3D" id="2.130.10.30">
    <property type="entry name" value="Regulator of chromosome condensation 1/beta-lactamase-inhibitor protein II"/>
    <property type="match status" value="1"/>
</dbReference>